<organism evidence="1 2">
    <name type="scientific">Leptospira alstonii serovar Sichuan str. 79601</name>
    <dbReference type="NCBI Taxonomy" id="1218565"/>
    <lineage>
        <taxon>Bacteria</taxon>
        <taxon>Pseudomonadati</taxon>
        <taxon>Spirochaetota</taxon>
        <taxon>Spirochaetia</taxon>
        <taxon>Leptospirales</taxon>
        <taxon>Leptospiraceae</taxon>
        <taxon>Leptospira</taxon>
    </lineage>
</organism>
<sequence length="49" mass="5867">MTLFFWKEIYKRIGYFTLLESGSSHNQSHKLRRILEEGSKTHTFQMSSD</sequence>
<reference evidence="1 2" key="1">
    <citation type="submission" date="2013-01" db="EMBL/GenBank/DDBJ databases">
        <authorList>
            <person name="Harkins D.M."/>
            <person name="Durkin A.S."/>
            <person name="Brinkac L.M."/>
            <person name="Haft D.H."/>
            <person name="Selengut J.D."/>
            <person name="Sanka R."/>
            <person name="DePew J."/>
            <person name="Purushe J."/>
            <person name="Galloway R.L."/>
            <person name="Vinetz J.M."/>
            <person name="Sutton G.G."/>
            <person name="Nierman W.C."/>
            <person name="Fouts D.E."/>
        </authorList>
    </citation>
    <scope>NUCLEOTIDE SEQUENCE [LARGE SCALE GENOMIC DNA]</scope>
    <source>
        <strain evidence="1 2">79601</strain>
    </source>
</reference>
<accession>M6CYE0</accession>
<evidence type="ECO:0000313" key="2">
    <source>
        <dbReference type="Proteomes" id="UP000011988"/>
    </source>
</evidence>
<comment type="caution">
    <text evidence="1">The sequence shown here is derived from an EMBL/GenBank/DDBJ whole genome shotgun (WGS) entry which is preliminary data.</text>
</comment>
<dbReference type="Proteomes" id="UP000011988">
    <property type="component" value="Unassembled WGS sequence"/>
</dbReference>
<gene>
    <name evidence="1" type="ORF">LEP1GSC194_2325</name>
</gene>
<proteinExistence type="predicted"/>
<dbReference type="AlphaFoldDB" id="M6CYE0"/>
<name>M6CYE0_9LEPT</name>
<dbReference type="EMBL" id="ANIK01000109">
    <property type="protein sequence ID" value="EMJ91310.1"/>
    <property type="molecule type" value="Genomic_DNA"/>
</dbReference>
<evidence type="ECO:0000313" key="1">
    <source>
        <dbReference type="EMBL" id="EMJ91310.1"/>
    </source>
</evidence>
<protein>
    <submittedName>
        <fullName evidence="1">Uncharacterized protein</fullName>
    </submittedName>
</protein>